<dbReference type="Proteomes" id="UP001152607">
    <property type="component" value="Unassembled WGS sequence"/>
</dbReference>
<dbReference type="InterPro" id="IPR010730">
    <property type="entry name" value="HET"/>
</dbReference>
<name>A0A9W4UPJ2_9PLEO</name>
<protein>
    <recommendedName>
        <fullName evidence="3">NACHT domain-containing protein</fullName>
    </recommendedName>
</protein>
<evidence type="ECO:0000256" key="1">
    <source>
        <dbReference type="ARBA" id="ARBA00022737"/>
    </source>
</evidence>
<dbReference type="Gene3D" id="3.40.50.300">
    <property type="entry name" value="P-loop containing nucleotide triphosphate hydrolases"/>
    <property type="match status" value="1"/>
</dbReference>
<dbReference type="Pfam" id="PF06985">
    <property type="entry name" value="HET"/>
    <property type="match status" value="1"/>
</dbReference>
<dbReference type="PANTHER" id="PTHR10622">
    <property type="entry name" value="HET DOMAIN-CONTAINING PROTEIN"/>
    <property type="match status" value="1"/>
</dbReference>
<dbReference type="PANTHER" id="PTHR10622:SF13">
    <property type="entry name" value="NACHT DOMAIN-CONTAINING PROTEIN"/>
    <property type="match status" value="1"/>
</dbReference>
<evidence type="ECO:0000259" key="3">
    <source>
        <dbReference type="PROSITE" id="PS50837"/>
    </source>
</evidence>
<evidence type="ECO:0000313" key="4">
    <source>
        <dbReference type="EMBL" id="CAI6339961.1"/>
    </source>
</evidence>
<dbReference type="InterPro" id="IPR011047">
    <property type="entry name" value="Quinoprotein_ADH-like_sf"/>
</dbReference>
<evidence type="ECO:0000256" key="2">
    <source>
        <dbReference type="PROSITE-ProRule" id="PRU00221"/>
    </source>
</evidence>
<dbReference type="PROSITE" id="PS50082">
    <property type="entry name" value="WD_REPEATS_2"/>
    <property type="match status" value="1"/>
</dbReference>
<dbReference type="SUPFAM" id="SSF52540">
    <property type="entry name" value="P-loop containing nucleoside triphosphate hydrolases"/>
    <property type="match status" value="1"/>
</dbReference>
<keyword evidence="2" id="KW-0853">WD repeat</keyword>
<dbReference type="SMART" id="SM00320">
    <property type="entry name" value="WD40"/>
    <property type="match status" value="3"/>
</dbReference>
<keyword evidence="1" id="KW-0677">Repeat</keyword>
<feature type="domain" description="NACHT" evidence="3">
    <location>
        <begin position="387"/>
        <end position="532"/>
    </location>
</feature>
<evidence type="ECO:0000313" key="5">
    <source>
        <dbReference type="Proteomes" id="UP001152607"/>
    </source>
</evidence>
<dbReference type="InterPro" id="IPR007111">
    <property type="entry name" value="NACHT_NTPase"/>
</dbReference>
<dbReference type="InterPro" id="IPR001680">
    <property type="entry name" value="WD40_rpt"/>
</dbReference>
<dbReference type="Gene3D" id="2.130.10.10">
    <property type="entry name" value="YVTN repeat-like/Quinoprotein amine dehydrogenase"/>
    <property type="match status" value="3"/>
</dbReference>
<dbReference type="EMBL" id="CAOQHR010000010">
    <property type="protein sequence ID" value="CAI6339961.1"/>
    <property type="molecule type" value="Genomic_DNA"/>
</dbReference>
<comment type="caution">
    <text evidence="4">The sequence shown here is derived from an EMBL/GenBank/DDBJ whole genome shotgun (WGS) entry which is preliminary data.</text>
</comment>
<sequence>MHASPTAFKTGELRILINSYPALHGARLDKTKSEPSRLSATFGYTYSSATHSFLAPTYLYRSRTHCYHFYRSYLSSIMRLLRRDSKDKFLLTKDFLGDDEVPRYAILSHTWGEEEILFQDLQNDSYRDKKSYNKIRFCGDQAEKDGIQYLWVDTCCINKADPVELQHSINSMYRWYQQAAKCYVYLTDVAALADEQNVNNEPQESTWRTAFRNSRWFTRGWTLQELLAPRNVEFFSVGGSFLGDKKSLGEQISNITGIQIQALEESRLHDFTINQRFSWVKDRQTTREEDKSYCLLGIFGVFMSLNYGEGKEHAFKRLRRKIEKSKQKSATELSREQQDFIKKLRVTEPSHDKKRIEDTKGGLLIDSYRWVLSNPDFEKWRTEDESRVLWIKGDPGKGKTMLLCGIINELEGTNNDTTLLSYFFCQSTDSRINNATAVLRSLICTLIAKRPISASLVEKLSADSNASMFEGINAWYALEEILEKVLEDLGTEQIVFVIDALDECTTDLERLLNLIVKISATPHQVKWIISSRNIPEIEIYLDEAQSRQTLSLELNAQMISEAVHLYIDHKVGELARWGKYDTETRQAVQKHFSANAQDTFLWVALSCQSLKGIPKWKIIAKLTAFPPGLNALYARMIEQINRSEDALLSKRVLACIATVYRPVTLAELSVLIDEINSLGDDIESIRGIIHSCGSLLTMKDDTIYFVHQSAKDYLCGGASPEIFPDGEERAHRALLSSSLRILSSGALHRDLYGLRDVGYHLQKLEPPDPDPLAALAYPCSYWIEHFLRSPMKHADAQDLLMEINKFLRAKCLYWIESLSLLQRVPEGVSSLTKLANFVQAHYRASVLNDVVSDAHRFIMYHEVPIANYPLQTYVSALLFSPHSSIIKQSFQHESPSWVKITAGTPDHWSPLLRKFERSGKTPDLLVFSEDSRLLLSRSGGSYEVRDMMSGRRIQSFPSYWTNENDITELNSAATFIHDSTQIVALSEYGTMLFWTVDDGRLIKVLKHPSTRDEHPRMSYYSSVEWSRKSQKLAWIWSDNLAMWDTSMGAWCVVPRSMQRVADGWRTNSDTCIWLIPDIVTVSFFGDPEVLLTISYNGSIQIWNIDGGECLKNIELGYTVHDAKFSKDASQLYTIEHLSDLREAITITIWNVQCGVKLRTFDNAEWFVDHGGLFPSGHAAACISVSHDDGLVAVVKAYDTNSRGDIEIWDYDQIRRVGFKDKPKASHNTGLVVLHALRKVASVSDNFELLAAQLDDGSFSPITVDFDFTPLFAPWFEAKDIALVDNDALQRWNIHTVKRFLLLQKESANKCALSSDSIELLSWSQDGYETWEIDWKKLLHFLDDSPFLWFFEPGPLSFSPDSRRVAVLTSGHTIKICDTKSGKFLQSLLGLNRVFQMTYPKIHVTSMVFSSTNRWLAVMTSGDIIQIWDTSNSNDFFVFSCIEDTVLISLDAEGRFLRTDCGEIDIEASSSLASTYKNSYGVSVAKYRGVHLDGEGLWFGSEFILYIPPEYRHVNGRVRICRDTAIIIDKDKRVWVYEFDLEHLPLG</sequence>
<dbReference type="PROSITE" id="PS50837">
    <property type="entry name" value="NACHT"/>
    <property type="match status" value="1"/>
</dbReference>
<organism evidence="4 5">
    <name type="scientific">Periconia digitata</name>
    <dbReference type="NCBI Taxonomy" id="1303443"/>
    <lineage>
        <taxon>Eukaryota</taxon>
        <taxon>Fungi</taxon>
        <taxon>Dikarya</taxon>
        <taxon>Ascomycota</taxon>
        <taxon>Pezizomycotina</taxon>
        <taxon>Dothideomycetes</taxon>
        <taxon>Pleosporomycetidae</taxon>
        <taxon>Pleosporales</taxon>
        <taxon>Massarineae</taxon>
        <taxon>Periconiaceae</taxon>
        <taxon>Periconia</taxon>
    </lineage>
</organism>
<keyword evidence="5" id="KW-1185">Reference proteome</keyword>
<dbReference type="Pfam" id="PF24883">
    <property type="entry name" value="NPHP3_N"/>
    <property type="match status" value="1"/>
</dbReference>
<feature type="repeat" description="WD" evidence="2">
    <location>
        <begin position="1078"/>
        <end position="1112"/>
    </location>
</feature>
<dbReference type="SUPFAM" id="SSF50998">
    <property type="entry name" value="Quinoprotein alcohol dehydrogenase-like"/>
    <property type="match status" value="1"/>
</dbReference>
<dbReference type="InterPro" id="IPR027417">
    <property type="entry name" value="P-loop_NTPase"/>
</dbReference>
<reference evidence="4" key="1">
    <citation type="submission" date="2023-01" db="EMBL/GenBank/DDBJ databases">
        <authorList>
            <person name="Van Ghelder C."/>
            <person name="Rancurel C."/>
        </authorList>
    </citation>
    <scope>NUCLEOTIDE SEQUENCE</scope>
    <source>
        <strain evidence="4">CNCM I-4278</strain>
    </source>
</reference>
<dbReference type="InterPro" id="IPR015943">
    <property type="entry name" value="WD40/YVTN_repeat-like_dom_sf"/>
</dbReference>
<accession>A0A9W4UPJ2</accession>
<dbReference type="InterPro" id="IPR056884">
    <property type="entry name" value="NPHP3-like_N"/>
</dbReference>
<gene>
    <name evidence="4" type="ORF">PDIGIT_LOCUS13127</name>
</gene>
<proteinExistence type="predicted"/>
<dbReference type="OrthoDB" id="538223at2759"/>